<dbReference type="GO" id="GO:0006817">
    <property type="term" value="P:phosphate ion transport"/>
    <property type="evidence" value="ECO:0007669"/>
    <property type="project" value="UniProtKB-KW"/>
</dbReference>
<dbReference type="Proteomes" id="UP000465712">
    <property type="component" value="Unassembled WGS sequence"/>
</dbReference>
<dbReference type="NCBIfam" id="TIGR02135">
    <property type="entry name" value="phoU_full"/>
    <property type="match status" value="1"/>
</dbReference>
<evidence type="ECO:0000313" key="11">
    <source>
        <dbReference type="Proteomes" id="UP000465712"/>
    </source>
</evidence>
<dbReference type="Pfam" id="PF01895">
    <property type="entry name" value="PhoU"/>
    <property type="match status" value="2"/>
</dbReference>
<evidence type="ECO:0000256" key="2">
    <source>
        <dbReference type="ARBA" id="ARBA00008107"/>
    </source>
</evidence>
<keyword evidence="5 8" id="KW-0963">Cytoplasm</keyword>
<comment type="caution">
    <text evidence="10">The sequence shown here is derived from an EMBL/GenBank/DDBJ whole genome shotgun (WGS) entry which is preliminary data.</text>
</comment>
<dbReference type="EMBL" id="WXWW01000224">
    <property type="protein sequence ID" value="NAW66596.1"/>
    <property type="molecule type" value="Genomic_DNA"/>
</dbReference>
<gene>
    <name evidence="10" type="primary">phoU</name>
    <name evidence="10" type="ORF">CAG72_15385</name>
</gene>
<evidence type="ECO:0000256" key="7">
    <source>
        <dbReference type="ARBA" id="ARBA00056181"/>
    </source>
</evidence>
<evidence type="ECO:0000256" key="5">
    <source>
        <dbReference type="ARBA" id="ARBA00022490"/>
    </source>
</evidence>
<dbReference type="PANTHER" id="PTHR42930:SF3">
    <property type="entry name" value="PHOSPHATE-SPECIFIC TRANSPORT SYSTEM ACCESSORY PROTEIN PHOU"/>
    <property type="match status" value="1"/>
</dbReference>
<dbReference type="InterPro" id="IPR038078">
    <property type="entry name" value="PhoU-like_sf"/>
</dbReference>
<comment type="subunit">
    <text evidence="3 8">Homodimer.</text>
</comment>
<feature type="domain" description="PhoU" evidence="9">
    <location>
        <begin position="125"/>
        <end position="208"/>
    </location>
</feature>
<organism evidence="10 11">
    <name type="scientific">Photobacterium halotolerans</name>
    <dbReference type="NCBI Taxonomy" id="265726"/>
    <lineage>
        <taxon>Bacteria</taxon>
        <taxon>Pseudomonadati</taxon>
        <taxon>Pseudomonadota</taxon>
        <taxon>Gammaproteobacteria</taxon>
        <taxon>Vibrionales</taxon>
        <taxon>Vibrionaceae</taxon>
        <taxon>Photobacterium</taxon>
    </lineage>
</organism>
<feature type="domain" description="PhoU" evidence="9">
    <location>
        <begin position="20"/>
        <end position="105"/>
    </location>
</feature>
<evidence type="ECO:0000256" key="4">
    <source>
        <dbReference type="ARBA" id="ARBA00022448"/>
    </source>
</evidence>
<evidence type="ECO:0000256" key="6">
    <source>
        <dbReference type="ARBA" id="ARBA00022592"/>
    </source>
</evidence>
<dbReference type="SUPFAM" id="SSF109755">
    <property type="entry name" value="PhoU-like"/>
    <property type="match status" value="1"/>
</dbReference>
<dbReference type="FunFam" id="1.20.58.220:FF:000004">
    <property type="entry name" value="Phosphate-specific transport system accessory protein PhoU"/>
    <property type="match status" value="1"/>
</dbReference>
<accession>A0A7X4WR01</accession>
<proteinExistence type="inferred from homology"/>
<dbReference type="Gene3D" id="1.20.58.220">
    <property type="entry name" value="Phosphate transport system protein phou homolog 2, domain 2"/>
    <property type="match status" value="1"/>
</dbReference>
<dbReference type="InterPro" id="IPR026022">
    <property type="entry name" value="PhoU_dom"/>
</dbReference>
<dbReference type="PANTHER" id="PTHR42930">
    <property type="entry name" value="PHOSPHATE-SPECIFIC TRANSPORT SYSTEM ACCESSORY PROTEIN PHOU"/>
    <property type="match status" value="1"/>
</dbReference>
<dbReference type="AlphaFoldDB" id="A0A7X4WR01"/>
<name>A0A7X4WR01_9GAMM</name>
<evidence type="ECO:0000256" key="1">
    <source>
        <dbReference type="ARBA" id="ARBA00004496"/>
    </source>
</evidence>
<reference evidence="10 11" key="1">
    <citation type="submission" date="2017-05" db="EMBL/GenBank/DDBJ databases">
        <title>High clonality and local adaptation shapes Vibrionaceae linages within an endangered oasis.</title>
        <authorList>
            <person name="Vazquez-Rosas-Landa M."/>
        </authorList>
    </citation>
    <scope>NUCLEOTIDE SEQUENCE [LARGE SCALE GENOMIC DNA]</scope>
    <source>
        <strain evidence="10 11">P46_P4S1P180</strain>
    </source>
</reference>
<dbReference type="PIRSF" id="PIRSF003107">
    <property type="entry name" value="PhoU"/>
    <property type="match status" value="1"/>
</dbReference>
<sequence length="218" mass="24800">MTAHTLKAFDRDLAQIQRQINELGNIVLHELEQALVIFDAPDPQLAQNVIENDRLANEYMANIEFHGAQVLARQHAVADDLRFILCSMRMASHLERVGDYAKSMAVKSGHFKRRLDHDLNHQFHAMHTQIVAMLKNVLEAYNNRNVIQADVVWEGDETLDATYKSLYTALIDGFCDINSNTQEQVDLLFIAKGLERAGDHISDIARDVHFMVKGAIHR</sequence>
<evidence type="ECO:0000256" key="3">
    <source>
        <dbReference type="ARBA" id="ARBA00011738"/>
    </source>
</evidence>
<dbReference type="GO" id="GO:0005737">
    <property type="term" value="C:cytoplasm"/>
    <property type="evidence" value="ECO:0007669"/>
    <property type="project" value="UniProtKB-SubCell"/>
</dbReference>
<evidence type="ECO:0000313" key="10">
    <source>
        <dbReference type="EMBL" id="NAW66596.1"/>
    </source>
</evidence>
<protein>
    <recommendedName>
        <fullName evidence="8">Phosphate-specific transport system accessory protein PhoU</fullName>
    </recommendedName>
</protein>
<evidence type="ECO:0000259" key="9">
    <source>
        <dbReference type="Pfam" id="PF01895"/>
    </source>
</evidence>
<comment type="similarity">
    <text evidence="2 8">Belongs to the PhoU family.</text>
</comment>
<keyword evidence="6 8" id="KW-0592">Phosphate transport</keyword>
<comment type="subcellular location">
    <subcellularLocation>
        <location evidence="1 8">Cytoplasm</location>
    </subcellularLocation>
</comment>
<dbReference type="GO" id="GO:0045936">
    <property type="term" value="P:negative regulation of phosphate metabolic process"/>
    <property type="evidence" value="ECO:0007669"/>
    <property type="project" value="InterPro"/>
</dbReference>
<comment type="function">
    <text evidence="7 8">Plays a role in the regulation of phosphate uptake.</text>
</comment>
<dbReference type="RefSeq" id="WP_161446056.1">
    <property type="nucleotide sequence ID" value="NZ_WXWV01000221.1"/>
</dbReference>
<dbReference type="GO" id="GO:0030643">
    <property type="term" value="P:intracellular phosphate ion homeostasis"/>
    <property type="evidence" value="ECO:0007669"/>
    <property type="project" value="InterPro"/>
</dbReference>
<evidence type="ECO:0000256" key="8">
    <source>
        <dbReference type="PIRNR" id="PIRNR003107"/>
    </source>
</evidence>
<dbReference type="InterPro" id="IPR028366">
    <property type="entry name" value="PhoU"/>
</dbReference>
<keyword evidence="4 8" id="KW-0813">Transport</keyword>